<dbReference type="EMBL" id="CAFBMK010000226">
    <property type="protein sequence ID" value="CAB4939120.1"/>
    <property type="molecule type" value="Genomic_DNA"/>
</dbReference>
<sequence length="31" mass="3198">MAEHLDTDALLRLLEHGVPSGLPTLACGPLG</sequence>
<proteinExistence type="predicted"/>
<organism evidence="1">
    <name type="scientific">freshwater metagenome</name>
    <dbReference type="NCBI Taxonomy" id="449393"/>
    <lineage>
        <taxon>unclassified sequences</taxon>
        <taxon>metagenomes</taxon>
        <taxon>ecological metagenomes</taxon>
    </lineage>
</organism>
<reference evidence="1" key="1">
    <citation type="submission" date="2020-05" db="EMBL/GenBank/DDBJ databases">
        <authorList>
            <person name="Chiriac C."/>
            <person name="Salcher M."/>
            <person name="Ghai R."/>
            <person name="Kavagutti S V."/>
        </authorList>
    </citation>
    <scope>NUCLEOTIDE SEQUENCE</scope>
</reference>
<gene>
    <name evidence="1" type="ORF">UFOPK3564_02831</name>
</gene>
<evidence type="ECO:0000313" key="1">
    <source>
        <dbReference type="EMBL" id="CAB4939120.1"/>
    </source>
</evidence>
<accession>A0A6J7J7Q6</accession>
<name>A0A6J7J7Q6_9ZZZZ</name>
<protein>
    <submittedName>
        <fullName evidence="1">Unannotated protein</fullName>
    </submittedName>
</protein>
<dbReference type="AlphaFoldDB" id="A0A6J7J7Q6"/>